<evidence type="ECO:0000256" key="2">
    <source>
        <dbReference type="SAM" id="SignalP"/>
    </source>
</evidence>
<evidence type="ECO:0000313" key="4">
    <source>
        <dbReference type="Proteomes" id="UP000014760"/>
    </source>
</evidence>
<dbReference type="Proteomes" id="UP000014760">
    <property type="component" value="Unassembled WGS sequence"/>
</dbReference>
<keyword evidence="4" id="KW-1185">Reference proteome</keyword>
<organism evidence="3 4">
    <name type="scientific">Capitella teleta</name>
    <name type="common">Polychaete worm</name>
    <dbReference type="NCBI Taxonomy" id="283909"/>
    <lineage>
        <taxon>Eukaryota</taxon>
        <taxon>Metazoa</taxon>
        <taxon>Spiralia</taxon>
        <taxon>Lophotrochozoa</taxon>
        <taxon>Annelida</taxon>
        <taxon>Polychaeta</taxon>
        <taxon>Sedentaria</taxon>
        <taxon>Scolecida</taxon>
        <taxon>Capitellidae</taxon>
        <taxon>Capitella</taxon>
    </lineage>
</organism>
<feature type="compositionally biased region" description="Basic and acidic residues" evidence="1">
    <location>
        <begin position="146"/>
        <end position="164"/>
    </location>
</feature>
<feature type="compositionally biased region" description="Low complexity" evidence="1">
    <location>
        <begin position="134"/>
        <end position="145"/>
    </location>
</feature>
<reference evidence="4" key="1">
    <citation type="submission" date="2012-12" db="EMBL/GenBank/DDBJ databases">
        <authorList>
            <person name="Hellsten U."/>
            <person name="Grimwood J."/>
            <person name="Chapman J.A."/>
            <person name="Shapiro H."/>
            <person name="Aerts A."/>
            <person name="Otillar R.P."/>
            <person name="Terry A.Y."/>
            <person name="Boore J.L."/>
            <person name="Simakov O."/>
            <person name="Marletaz F."/>
            <person name="Cho S.-J."/>
            <person name="Edsinger-Gonzales E."/>
            <person name="Havlak P."/>
            <person name="Kuo D.-H."/>
            <person name="Larsson T."/>
            <person name="Lv J."/>
            <person name="Arendt D."/>
            <person name="Savage R."/>
            <person name="Osoegawa K."/>
            <person name="de Jong P."/>
            <person name="Lindberg D.R."/>
            <person name="Seaver E.C."/>
            <person name="Weisblat D.A."/>
            <person name="Putnam N.H."/>
            <person name="Grigoriev I.V."/>
            <person name="Rokhsar D.S."/>
        </authorList>
    </citation>
    <scope>NUCLEOTIDE SEQUENCE</scope>
    <source>
        <strain evidence="4">I ESC-2004</strain>
    </source>
</reference>
<proteinExistence type="predicted"/>
<feature type="region of interest" description="Disordered" evidence="1">
    <location>
        <begin position="121"/>
        <end position="164"/>
    </location>
</feature>
<evidence type="ECO:0000313" key="3">
    <source>
        <dbReference type="EnsemblMetazoa" id="CapteP195706"/>
    </source>
</evidence>
<evidence type="ECO:0008006" key="5">
    <source>
        <dbReference type="Google" id="ProtNLM"/>
    </source>
</evidence>
<reference evidence="4" key="2">
    <citation type="journal article" date="2013" name="Nature">
        <title>Insights into bilaterian evolution from three spiralian genomes.</title>
        <authorList>
            <person name="Simakov O."/>
            <person name="Marletaz F."/>
            <person name="Cho S.J."/>
            <person name="Edsinger-Gonzales E."/>
            <person name="Havlak P."/>
            <person name="Hellsten U."/>
            <person name="Kuo D.H."/>
            <person name="Larsson T."/>
            <person name="Lv J."/>
            <person name="Arendt D."/>
            <person name="Savage R."/>
            <person name="Osoegawa K."/>
            <person name="de Jong P."/>
            <person name="Grimwood J."/>
            <person name="Chapman J.A."/>
            <person name="Shapiro H."/>
            <person name="Aerts A."/>
            <person name="Otillar R.P."/>
            <person name="Terry A.Y."/>
            <person name="Boore J.L."/>
            <person name="Grigoriev I.V."/>
            <person name="Lindberg D.R."/>
            <person name="Seaver E.C."/>
            <person name="Weisblat D.A."/>
            <person name="Putnam N.H."/>
            <person name="Rokhsar D.S."/>
        </authorList>
    </citation>
    <scope>NUCLEOTIDE SEQUENCE</scope>
    <source>
        <strain evidence="4">I ESC-2004</strain>
    </source>
</reference>
<dbReference type="AlphaFoldDB" id="X1ZVE7"/>
<feature type="chain" id="PRO_5004948414" description="Chitin-binding type-2 domain-containing protein" evidence="2">
    <location>
        <begin position="20"/>
        <end position="164"/>
    </location>
</feature>
<protein>
    <recommendedName>
        <fullName evidence="5">Chitin-binding type-2 domain-containing protein</fullName>
    </recommendedName>
</protein>
<feature type="signal peptide" evidence="2">
    <location>
        <begin position="1"/>
        <end position="19"/>
    </location>
</feature>
<dbReference type="EnsemblMetazoa" id="CapteT195706">
    <property type="protein sequence ID" value="CapteP195706"/>
    <property type="gene ID" value="CapteG195706"/>
</dbReference>
<sequence>MRSLLIQFAICALASAITSQHISYQPAESGPNKATPQYTHRAVYKGQYSGECATDGFYYNDASSFVICSNGNAFIQPCALGSQNSAHNYQHGTAYNFNEFCDFNLLDAGYAHQRDDAAYGSQLTPSEVKPANKYGGYTEEAYGGEYQERGRRPYETQEDRHAAH</sequence>
<reference evidence="3" key="3">
    <citation type="submission" date="2015-06" db="UniProtKB">
        <authorList>
            <consortium name="EnsemblMetazoa"/>
        </authorList>
    </citation>
    <scope>IDENTIFICATION</scope>
</reference>
<dbReference type="EMBL" id="AMQN01000477">
    <property type="status" value="NOT_ANNOTATED_CDS"/>
    <property type="molecule type" value="Genomic_DNA"/>
</dbReference>
<evidence type="ECO:0000256" key="1">
    <source>
        <dbReference type="SAM" id="MobiDB-lite"/>
    </source>
</evidence>
<dbReference type="HOGENOM" id="CLU_114671_0_0_1"/>
<dbReference type="OrthoDB" id="6314346at2759"/>
<keyword evidence="2" id="KW-0732">Signal</keyword>
<accession>X1ZVE7</accession>
<name>X1ZVE7_CAPTE</name>